<dbReference type="VEuPathDB" id="VectorBase:ASTE010819"/>
<feature type="domain" description="EF-hand" evidence="5">
    <location>
        <begin position="412"/>
        <end position="447"/>
    </location>
</feature>
<dbReference type="InterPro" id="IPR051433">
    <property type="entry name" value="CIBP"/>
</dbReference>
<keyword evidence="2" id="KW-0677">Repeat</keyword>
<evidence type="ECO:0000313" key="7">
    <source>
        <dbReference type="Proteomes" id="UP000076408"/>
    </source>
</evidence>
<dbReference type="Proteomes" id="UP000076408">
    <property type="component" value="Unassembled WGS sequence"/>
</dbReference>
<keyword evidence="3" id="KW-0106">Calcium</keyword>
<sequence length="497" mass="56638">MSNNIFEDPQSSDEECPVPDADSCTGKELTKLFQQELSPASEIATSLKRTCGLHLSQSCQYDTLAVGLSRKELQLYRVRESDTSEGLKKTISSCDINHNDRVLCASSEIQKNGDSFLLFFDVRQRSYLGCYWECHSDDITHVRFHPTNPDLFASASVDGLINVFDISKTTEDDAMQYCYNVETAVDSINWHADPTGRDLISCVTTTNDLHLYDVESQDSVALFDREHITKAMRRTSAIDCNVVGTHNNGSGSFFVLAGSNFNKGKDCLRTLRYDNKCLLPDRSFTNSKQIVRASVYNEKVFLFWGGESTFSLTMGAKTSIITNEQLAEYAELTYLSKSEIIFILQKFLLLDGGHQFSLTKRFPEQDVVNLFPQLKHNPFRDRLLHVFSSKNDDRFSFEDMLDLFSVLSEKCPLAVKATWAFQMYDFDNDNLITKEDILELCDRITKHDRLGHDEKMSIAELLLKEIDLQNNGNIGEFEFIHAMSKMPEFRQTFSCRV</sequence>
<dbReference type="GO" id="GO:0000287">
    <property type="term" value="F:magnesium ion binding"/>
    <property type="evidence" value="ECO:0007669"/>
    <property type="project" value="TreeGrafter"/>
</dbReference>
<dbReference type="Gene3D" id="2.130.10.10">
    <property type="entry name" value="YVTN repeat-like/Quinoprotein amine dehydrogenase"/>
    <property type="match status" value="1"/>
</dbReference>
<dbReference type="SMART" id="SM00054">
    <property type="entry name" value="EFh"/>
    <property type="match status" value="2"/>
</dbReference>
<dbReference type="SUPFAM" id="SSF47473">
    <property type="entry name" value="EF-hand"/>
    <property type="match status" value="1"/>
</dbReference>
<dbReference type="VEuPathDB" id="VectorBase:ASTEI02130"/>
<organism evidence="6 7">
    <name type="scientific">Anopheles stephensi</name>
    <name type="common">Indo-Pakistan malaria mosquito</name>
    <dbReference type="NCBI Taxonomy" id="30069"/>
    <lineage>
        <taxon>Eukaryota</taxon>
        <taxon>Metazoa</taxon>
        <taxon>Ecdysozoa</taxon>
        <taxon>Arthropoda</taxon>
        <taxon>Hexapoda</taxon>
        <taxon>Insecta</taxon>
        <taxon>Pterygota</taxon>
        <taxon>Neoptera</taxon>
        <taxon>Endopterygota</taxon>
        <taxon>Diptera</taxon>
        <taxon>Nematocera</taxon>
        <taxon>Culicoidea</taxon>
        <taxon>Culicidae</taxon>
        <taxon>Anophelinae</taxon>
        <taxon>Anopheles</taxon>
    </lineage>
</organism>
<dbReference type="Gene3D" id="1.10.238.10">
    <property type="entry name" value="EF-hand"/>
    <property type="match status" value="2"/>
</dbReference>
<keyword evidence="1" id="KW-0479">Metal-binding</keyword>
<dbReference type="InterPro" id="IPR036322">
    <property type="entry name" value="WD40_repeat_dom_sf"/>
</dbReference>
<dbReference type="VEuPathDB" id="VectorBase:ASTE010272"/>
<dbReference type="VEuPathDB" id="VectorBase:ASTEI20_038732"/>
<keyword evidence="7" id="KW-1185">Reference proteome</keyword>
<protein>
    <recommendedName>
        <fullName evidence="5">EF-hand domain-containing protein</fullName>
    </recommendedName>
</protein>
<dbReference type="SMART" id="SM00320">
    <property type="entry name" value="WD40"/>
    <property type="match status" value="1"/>
</dbReference>
<dbReference type="InterPro" id="IPR002048">
    <property type="entry name" value="EF_hand_dom"/>
</dbReference>
<dbReference type="InterPro" id="IPR018247">
    <property type="entry name" value="EF_Hand_1_Ca_BS"/>
</dbReference>
<proteinExistence type="predicted"/>
<dbReference type="GO" id="GO:0005509">
    <property type="term" value="F:calcium ion binding"/>
    <property type="evidence" value="ECO:0007669"/>
    <property type="project" value="InterPro"/>
</dbReference>
<evidence type="ECO:0000256" key="4">
    <source>
        <dbReference type="ARBA" id="ARBA00022842"/>
    </source>
</evidence>
<evidence type="ECO:0000259" key="5">
    <source>
        <dbReference type="PROSITE" id="PS50222"/>
    </source>
</evidence>
<dbReference type="InterPro" id="IPR011992">
    <property type="entry name" value="EF-hand-dom_pair"/>
</dbReference>
<evidence type="ECO:0000313" key="6">
    <source>
        <dbReference type="EnsemblMetazoa" id="ASTEI02130-PA"/>
    </source>
</evidence>
<dbReference type="AlphaFoldDB" id="A0A182Y0Z4"/>
<name>A0A182Y0Z4_ANOST</name>
<dbReference type="InterPro" id="IPR001680">
    <property type="entry name" value="WD40_rpt"/>
</dbReference>
<dbReference type="FunFam" id="1.10.238.10:FF:000079">
    <property type="entry name" value="Calcium and integrin-binding family member 2"/>
    <property type="match status" value="1"/>
</dbReference>
<dbReference type="STRING" id="30069.A0A182Y0Z4"/>
<accession>A0A182Y0Z4</accession>
<reference evidence="6" key="2">
    <citation type="submission" date="2020-05" db="UniProtKB">
        <authorList>
            <consortium name="EnsemblMetazoa"/>
        </authorList>
    </citation>
    <scope>IDENTIFICATION</scope>
    <source>
        <strain evidence="6">Indian</strain>
    </source>
</reference>
<keyword evidence="4" id="KW-0460">Magnesium</keyword>
<reference evidence="7" key="1">
    <citation type="journal article" date="2014" name="Genome Biol.">
        <title>Genome analysis of a major urban malaria vector mosquito, Anopheles stephensi.</title>
        <authorList>
            <person name="Jiang X."/>
            <person name="Peery A."/>
            <person name="Hall A.B."/>
            <person name="Sharma A."/>
            <person name="Chen X.G."/>
            <person name="Waterhouse R.M."/>
            <person name="Komissarov A."/>
            <person name="Riehle M.M."/>
            <person name="Shouche Y."/>
            <person name="Sharakhova M.V."/>
            <person name="Lawson D."/>
            <person name="Pakpour N."/>
            <person name="Arensburger P."/>
            <person name="Davidson V.L."/>
            <person name="Eiglmeier K."/>
            <person name="Emrich S."/>
            <person name="George P."/>
            <person name="Kennedy R.C."/>
            <person name="Mane S.P."/>
            <person name="Maslen G."/>
            <person name="Oringanje C."/>
            <person name="Qi Y."/>
            <person name="Settlage R."/>
            <person name="Tojo M."/>
            <person name="Tubio J.M."/>
            <person name="Unger M.F."/>
            <person name="Wang B."/>
            <person name="Vernick K.D."/>
            <person name="Ribeiro J.M."/>
            <person name="James A.A."/>
            <person name="Michel K."/>
            <person name="Riehle M.A."/>
            <person name="Luckhart S."/>
            <person name="Sharakhov I.V."/>
            <person name="Tu Z."/>
        </authorList>
    </citation>
    <scope>NUCLEOTIDE SEQUENCE [LARGE SCALE GENOMIC DNA]</scope>
    <source>
        <strain evidence="7">Indian</strain>
    </source>
</reference>
<dbReference type="CDD" id="cd00051">
    <property type="entry name" value="EFh"/>
    <property type="match status" value="1"/>
</dbReference>
<dbReference type="VEuPathDB" id="VectorBase:ASTEI20_044740"/>
<dbReference type="SUPFAM" id="SSF50978">
    <property type="entry name" value="WD40 repeat-like"/>
    <property type="match status" value="1"/>
</dbReference>
<dbReference type="InterPro" id="IPR015943">
    <property type="entry name" value="WD40/YVTN_repeat-like_dom_sf"/>
</dbReference>
<evidence type="ECO:0000256" key="3">
    <source>
        <dbReference type="ARBA" id="ARBA00022837"/>
    </source>
</evidence>
<dbReference type="PANTHER" id="PTHR45791:SF9">
    <property type="entry name" value="FREQUENIN-1-LIKE PROTEIN"/>
    <property type="match status" value="1"/>
</dbReference>
<dbReference type="PROSITE" id="PS50222">
    <property type="entry name" value="EF_HAND_2"/>
    <property type="match status" value="1"/>
</dbReference>
<evidence type="ECO:0000256" key="2">
    <source>
        <dbReference type="ARBA" id="ARBA00022737"/>
    </source>
</evidence>
<dbReference type="EnsemblMetazoa" id="ASTEI02130-RA">
    <property type="protein sequence ID" value="ASTEI02130-PA"/>
    <property type="gene ID" value="ASTEI02130"/>
</dbReference>
<dbReference type="PROSITE" id="PS00018">
    <property type="entry name" value="EF_HAND_1"/>
    <property type="match status" value="1"/>
</dbReference>
<evidence type="ECO:0000256" key="1">
    <source>
        <dbReference type="ARBA" id="ARBA00022723"/>
    </source>
</evidence>
<dbReference type="Pfam" id="PF13499">
    <property type="entry name" value="EF-hand_7"/>
    <property type="match status" value="1"/>
</dbReference>
<dbReference type="PANTHER" id="PTHR45791">
    <property type="entry name" value="CALCIUM AND INTEGRIN BINDING FAMILY MEMBER 2"/>
    <property type="match status" value="1"/>
</dbReference>